<name>A0A0E3M6I2_CLOSL</name>
<feature type="transmembrane region" description="Helical" evidence="1">
    <location>
        <begin position="152"/>
        <end position="170"/>
    </location>
</feature>
<dbReference type="STRING" id="1548.CSCA_2409"/>
<organism evidence="2 3">
    <name type="scientific">Clostridium scatologenes</name>
    <dbReference type="NCBI Taxonomy" id="1548"/>
    <lineage>
        <taxon>Bacteria</taxon>
        <taxon>Bacillati</taxon>
        <taxon>Bacillota</taxon>
        <taxon>Clostridia</taxon>
        <taxon>Eubacteriales</taxon>
        <taxon>Clostridiaceae</taxon>
        <taxon>Clostridium</taxon>
    </lineage>
</organism>
<feature type="transmembrane region" description="Helical" evidence="1">
    <location>
        <begin position="182"/>
        <end position="208"/>
    </location>
</feature>
<dbReference type="RefSeq" id="WP_029163485.1">
    <property type="nucleotide sequence ID" value="NZ_CP009933.1"/>
</dbReference>
<keyword evidence="1" id="KW-1133">Transmembrane helix</keyword>
<dbReference type="CDD" id="cd21809">
    <property type="entry name" value="ABC-2_lan_permease-like"/>
    <property type="match status" value="1"/>
</dbReference>
<feature type="transmembrane region" description="Helical" evidence="1">
    <location>
        <begin position="115"/>
        <end position="140"/>
    </location>
</feature>
<dbReference type="HOGENOM" id="CLU_086622_5_1_9"/>
<feature type="transmembrane region" description="Helical" evidence="1">
    <location>
        <begin position="228"/>
        <end position="247"/>
    </location>
</feature>
<dbReference type="KEGG" id="csq:CSCA_2409"/>
<dbReference type="PANTHER" id="PTHR37305">
    <property type="entry name" value="INTEGRAL MEMBRANE PROTEIN-RELATED"/>
    <property type="match status" value="1"/>
</dbReference>
<dbReference type="PANTHER" id="PTHR37305:SF1">
    <property type="entry name" value="MEMBRANE PROTEIN"/>
    <property type="match status" value="1"/>
</dbReference>
<feature type="transmembrane region" description="Helical" evidence="1">
    <location>
        <begin position="18"/>
        <end position="40"/>
    </location>
</feature>
<evidence type="ECO:0000313" key="3">
    <source>
        <dbReference type="Proteomes" id="UP000033115"/>
    </source>
</evidence>
<dbReference type="AlphaFoldDB" id="A0A0E3M6I2"/>
<proteinExistence type="predicted"/>
<dbReference type="Pfam" id="PF12730">
    <property type="entry name" value="ABC2_membrane_4"/>
    <property type="match status" value="1"/>
</dbReference>
<evidence type="ECO:0000313" key="2">
    <source>
        <dbReference type="EMBL" id="AKA69534.1"/>
    </source>
</evidence>
<feature type="transmembrane region" description="Helical" evidence="1">
    <location>
        <begin position="75"/>
        <end position="94"/>
    </location>
</feature>
<gene>
    <name evidence="2" type="ORF">CSCA_2409</name>
</gene>
<evidence type="ECO:0000256" key="1">
    <source>
        <dbReference type="SAM" id="Phobius"/>
    </source>
</evidence>
<dbReference type="Proteomes" id="UP000033115">
    <property type="component" value="Chromosome"/>
</dbReference>
<reference evidence="2 3" key="1">
    <citation type="journal article" date="2015" name="J. Biotechnol.">
        <title>Complete genome sequence of a malodorant-producing acetogen, Clostridium scatologenes ATCC 25775(T).</title>
        <authorList>
            <person name="Zhu Z."/>
            <person name="Guo T."/>
            <person name="Zheng H."/>
            <person name="Song T."/>
            <person name="Ouyang P."/>
            <person name="Xie J."/>
        </authorList>
    </citation>
    <scope>NUCLEOTIDE SEQUENCE [LARGE SCALE GENOMIC DNA]</scope>
    <source>
        <strain evidence="2 3">ATCC 25775</strain>
    </source>
</reference>
<accession>A0A0E3M6I2</accession>
<sequence>MSFISILKSELMKYKRSVLWKGVFFIPILSFAMLFADLYIRVDFLMSNDHIKQLAHIGVNGRLEALIYENHLSTFWFMLLSLSIVVVAVIVNYTEYNENTWKQMIARPVERRRIYMSKWIVVLIAAIILVVLNGVSVIFIKSFFGINGDCTLIFKYKILEICATLGVVSFQQFISCYMKNSLASAAIGFAGSIGAYMFAQSKILSYIIPYANVILAMPLEGNRDAQAAAFFGIVSGVLWLVIGIIEFNKRDIK</sequence>
<keyword evidence="3" id="KW-1185">Reference proteome</keyword>
<keyword evidence="1" id="KW-0472">Membrane</keyword>
<keyword evidence="1" id="KW-0812">Transmembrane</keyword>
<protein>
    <submittedName>
        <fullName evidence="2">Transporter</fullName>
    </submittedName>
</protein>
<dbReference type="EMBL" id="CP009933">
    <property type="protein sequence ID" value="AKA69534.1"/>
    <property type="molecule type" value="Genomic_DNA"/>
</dbReference>